<dbReference type="SUPFAM" id="SSF47769">
    <property type="entry name" value="SAM/Pointed domain"/>
    <property type="match status" value="1"/>
</dbReference>
<sequence length="575" mass="64445">MGVGADAGLEKLGIFVKTVIEGGAAERDGRIKVNDQIVEVDGTSLVGVTQSFAASVLRNTSGVVRFVIGRERPGQQSEVATLIQQTLEQERRQRELLEQQYAHYDADDDEQTGEYATDEEETETTEGGEKSIEVFDLPENEDILSPSELDATKLYQKFRELQIKHTVTEAEIQKLKSKLASVEKEKQRWEKEKSQLKASIEENKERMLKLESYWIEAQTLCHTVNEHLKEAQAQYQALEKKYNKAKKLIKDFQQKEVEFIQKEDAERRRLEEAEKAHLAEIHGLQVRIAVLESELMQLMKQNGIQVNNNNNSNSSERLSVQQHSPSRAAATPPDTRCPHPPDQQEDHRDASSSSRGQVWVGGDGAATSVEAAGGAECSPRKTLQDSPAKSSPSHRQALHSGSTEPPANESPKRSKAKAPTLRDDLSASSSSSSVEISSLISAAKTSGCSHTLVLSSNESLDMIDDEILDESVKQHQWQNRSVTEWTSQQVGRWLMGLNLEHHIPEFTAKNIEGAKLLQLDSAELKALGVTSSQDRSLIKKKIKDLKVLMEKTKQNQEKIEKQREKLRKKEQQQED</sequence>
<feature type="compositionally biased region" description="Polar residues" evidence="17">
    <location>
        <begin position="384"/>
        <end position="405"/>
    </location>
</feature>
<evidence type="ECO:0000259" key="19">
    <source>
        <dbReference type="PROSITE" id="PS50106"/>
    </source>
</evidence>
<keyword evidence="8 16" id="KW-0175">Coiled coil</keyword>
<dbReference type="AlphaFoldDB" id="A0A1A8D0T4"/>
<dbReference type="PANTHER" id="PTHR16154:SF22">
    <property type="entry name" value="NEURABIN-1"/>
    <property type="match status" value="1"/>
</dbReference>
<evidence type="ECO:0000256" key="6">
    <source>
        <dbReference type="ARBA" id="ARBA00022902"/>
    </source>
</evidence>
<feature type="compositionally biased region" description="Polar residues" evidence="17">
    <location>
        <begin position="316"/>
        <end position="325"/>
    </location>
</feature>
<dbReference type="GO" id="GO:0031175">
    <property type="term" value="P:neuron projection development"/>
    <property type="evidence" value="ECO:0007669"/>
    <property type="project" value="TreeGrafter"/>
</dbReference>
<dbReference type="FunFam" id="1.10.150.50:FF:000008">
    <property type="entry name" value="Neurabin-1 isoform 1-like protein"/>
    <property type="match status" value="1"/>
</dbReference>
<feature type="coiled-coil region" evidence="16">
    <location>
        <begin position="158"/>
        <end position="301"/>
    </location>
</feature>
<feature type="domain" description="SAM" evidence="18">
    <location>
        <begin position="485"/>
        <end position="548"/>
    </location>
</feature>
<keyword evidence="10" id="KW-0206">Cytoskeleton</keyword>
<dbReference type="InterPro" id="IPR001478">
    <property type="entry name" value="PDZ"/>
</dbReference>
<reference evidence="20" key="2">
    <citation type="submission" date="2016-06" db="EMBL/GenBank/DDBJ databases">
        <title>The genome of a short-lived fish provides insights into sex chromosome evolution and the genetic control of aging.</title>
        <authorList>
            <person name="Reichwald K."/>
            <person name="Felder M."/>
            <person name="Petzold A."/>
            <person name="Koch P."/>
            <person name="Groth M."/>
            <person name="Platzer M."/>
        </authorList>
    </citation>
    <scope>NUCLEOTIDE SEQUENCE</scope>
    <source>
        <tissue evidence="20">Brain</tissue>
    </source>
</reference>
<evidence type="ECO:0000256" key="10">
    <source>
        <dbReference type="ARBA" id="ARBA00023212"/>
    </source>
</evidence>
<keyword evidence="5" id="KW-0221">Differentiation</keyword>
<feature type="compositionally biased region" description="Basic and acidic residues" evidence="17">
    <location>
        <begin position="336"/>
        <end position="350"/>
    </location>
</feature>
<evidence type="ECO:0000259" key="18">
    <source>
        <dbReference type="PROSITE" id="PS50105"/>
    </source>
</evidence>
<keyword evidence="3" id="KW-0963">Cytoplasm</keyword>
<evidence type="ECO:0000256" key="14">
    <source>
        <dbReference type="ARBA" id="ARBA00077125"/>
    </source>
</evidence>
<evidence type="ECO:0000313" key="20">
    <source>
        <dbReference type="EMBL" id="SBP85697.1"/>
    </source>
</evidence>
<dbReference type="SUPFAM" id="SSF50156">
    <property type="entry name" value="PDZ domain-like"/>
    <property type="match status" value="1"/>
</dbReference>
<evidence type="ECO:0000256" key="2">
    <source>
        <dbReference type="ARBA" id="ARBA00022473"/>
    </source>
</evidence>
<dbReference type="SMART" id="SM00228">
    <property type="entry name" value="PDZ"/>
    <property type="match status" value="1"/>
</dbReference>
<dbReference type="PROSITE" id="PS50105">
    <property type="entry name" value="SAM_DOMAIN"/>
    <property type="match status" value="1"/>
</dbReference>
<name>A0A1A8D0T4_NOTKA</name>
<dbReference type="Pfam" id="PF00595">
    <property type="entry name" value="PDZ"/>
    <property type="match status" value="1"/>
</dbReference>
<gene>
    <name evidence="20" type="primary">PPP1R9A</name>
</gene>
<evidence type="ECO:0000256" key="8">
    <source>
        <dbReference type="ARBA" id="ARBA00023054"/>
    </source>
</evidence>
<keyword evidence="9" id="KW-0009">Actin-binding</keyword>
<dbReference type="InterPro" id="IPR043446">
    <property type="entry name" value="Neurabin-like"/>
</dbReference>
<dbReference type="GO" id="GO:0019722">
    <property type="term" value="P:calcium-mediated signaling"/>
    <property type="evidence" value="ECO:0007669"/>
    <property type="project" value="TreeGrafter"/>
</dbReference>
<dbReference type="InterPro" id="IPR013761">
    <property type="entry name" value="SAM/pointed_sf"/>
</dbReference>
<keyword evidence="7" id="KW-0770">Synapse</keyword>
<feature type="region of interest" description="Disordered" evidence="17">
    <location>
        <begin position="102"/>
        <end position="134"/>
    </location>
</feature>
<evidence type="ECO:0000256" key="15">
    <source>
        <dbReference type="ARBA" id="ARBA00082439"/>
    </source>
</evidence>
<dbReference type="InterPro" id="IPR001660">
    <property type="entry name" value="SAM"/>
</dbReference>
<keyword evidence="4" id="KW-0597">Phosphoprotein</keyword>
<dbReference type="Pfam" id="PF07647">
    <property type="entry name" value="SAM_2"/>
    <property type="match status" value="1"/>
</dbReference>
<evidence type="ECO:0000256" key="16">
    <source>
        <dbReference type="SAM" id="Coils"/>
    </source>
</evidence>
<protein>
    <recommendedName>
        <fullName evidence="12">Neurabin-1</fullName>
    </recommendedName>
    <alternativeName>
        <fullName evidence="14">Neurabin-I</fullName>
    </alternativeName>
    <alternativeName>
        <fullName evidence="13">Neural tissue-specific F-actin-binding protein I</fullName>
    </alternativeName>
    <alternativeName>
        <fullName evidence="15">Protein phosphatase 1 regulatory subunit 9A</fullName>
    </alternativeName>
</protein>
<evidence type="ECO:0000256" key="13">
    <source>
        <dbReference type="ARBA" id="ARBA00076637"/>
    </source>
</evidence>
<dbReference type="EMBL" id="HADZ01021756">
    <property type="protein sequence ID" value="SBP85697.1"/>
    <property type="molecule type" value="Transcribed_RNA"/>
</dbReference>
<accession>A0A1A8D0T4</accession>
<evidence type="ECO:0000256" key="12">
    <source>
        <dbReference type="ARBA" id="ARBA00067399"/>
    </source>
</evidence>
<dbReference type="PROSITE" id="PS50106">
    <property type="entry name" value="PDZ"/>
    <property type="match status" value="1"/>
</dbReference>
<evidence type="ECO:0000256" key="3">
    <source>
        <dbReference type="ARBA" id="ARBA00022490"/>
    </source>
</evidence>
<dbReference type="FunFam" id="2.30.42.10:FF:000010">
    <property type="entry name" value="Neurabin-1 isoform 1"/>
    <property type="match status" value="1"/>
</dbReference>
<feature type="domain" description="PDZ" evidence="19">
    <location>
        <begin position="1"/>
        <end position="72"/>
    </location>
</feature>
<dbReference type="Gene3D" id="1.10.150.50">
    <property type="entry name" value="Transcription Factor, Ets-1"/>
    <property type="match status" value="1"/>
</dbReference>
<organism evidence="20">
    <name type="scientific">Nothobranchius kadleci</name>
    <name type="common">African annual killifish</name>
    <dbReference type="NCBI Taxonomy" id="1051664"/>
    <lineage>
        <taxon>Eukaryota</taxon>
        <taxon>Metazoa</taxon>
        <taxon>Chordata</taxon>
        <taxon>Craniata</taxon>
        <taxon>Vertebrata</taxon>
        <taxon>Euteleostomi</taxon>
        <taxon>Actinopterygii</taxon>
        <taxon>Neopterygii</taxon>
        <taxon>Teleostei</taxon>
        <taxon>Neoteleostei</taxon>
        <taxon>Acanthomorphata</taxon>
        <taxon>Ovalentaria</taxon>
        <taxon>Atherinomorphae</taxon>
        <taxon>Cyprinodontiformes</taxon>
        <taxon>Nothobranchiidae</taxon>
        <taxon>Nothobranchius</taxon>
    </lineage>
</organism>
<feature type="region of interest" description="Disordered" evidence="17">
    <location>
        <begin position="306"/>
        <end position="429"/>
    </location>
</feature>
<evidence type="ECO:0000256" key="9">
    <source>
        <dbReference type="ARBA" id="ARBA00023203"/>
    </source>
</evidence>
<evidence type="ECO:0000256" key="5">
    <source>
        <dbReference type="ARBA" id="ARBA00022782"/>
    </source>
</evidence>
<feature type="region of interest" description="Disordered" evidence="17">
    <location>
        <begin position="553"/>
        <end position="575"/>
    </location>
</feature>
<dbReference type="Gene3D" id="2.30.42.10">
    <property type="match status" value="1"/>
</dbReference>
<dbReference type="SMART" id="SM00454">
    <property type="entry name" value="SAM"/>
    <property type="match status" value="1"/>
</dbReference>
<dbReference type="GO" id="GO:0030425">
    <property type="term" value="C:dendrite"/>
    <property type="evidence" value="ECO:0007669"/>
    <property type="project" value="TreeGrafter"/>
</dbReference>
<dbReference type="GO" id="GO:0014069">
    <property type="term" value="C:postsynaptic density"/>
    <property type="evidence" value="ECO:0007669"/>
    <property type="project" value="TreeGrafter"/>
</dbReference>
<evidence type="ECO:0000256" key="7">
    <source>
        <dbReference type="ARBA" id="ARBA00023018"/>
    </source>
</evidence>
<evidence type="ECO:0000256" key="1">
    <source>
        <dbReference type="ARBA" id="ARBA00004245"/>
    </source>
</evidence>
<dbReference type="CDD" id="cd09512">
    <property type="entry name" value="SAM_Neurabin-like"/>
    <property type="match status" value="1"/>
</dbReference>
<dbReference type="GO" id="GO:0051015">
    <property type="term" value="F:actin filament binding"/>
    <property type="evidence" value="ECO:0007669"/>
    <property type="project" value="TreeGrafter"/>
</dbReference>
<evidence type="ECO:0000256" key="17">
    <source>
        <dbReference type="SAM" id="MobiDB-lite"/>
    </source>
</evidence>
<dbReference type="GO" id="GO:0015629">
    <property type="term" value="C:actin cytoskeleton"/>
    <property type="evidence" value="ECO:0007669"/>
    <property type="project" value="TreeGrafter"/>
</dbReference>
<keyword evidence="6" id="KW-0524">Neurogenesis</keyword>
<dbReference type="GO" id="GO:0005737">
    <property type="term" value="C:cytoplasm"/>
    <property type="evidence" value="ECO:0007669"/>
    <property type="project" value="TreeGrafter"/>
</dbReference>
<evidence type="ECO:0000256" key="4">
    <source>
        <dbReference type="ARBA" id="ARBA00022553"/>
    </source>
</evidence>
<evidence type="ECO:0000256" key="11">
    <source>
        <dbReference type="ARBA" id="ARBA00034103"/>
    </source>
</evidence>
<reference evidence="20" key="1">
    <citation type="submission" date="2016-05" db="EMBL/GenBank/DDBJ databases">
        <authorList>
            <person name="Lavstsen T."/>
            <person name="Jespersen J.S."/>
        </authorList>
    </citation>
    <scope>NUCLEOTIDE SEQUENCE</scope>
    <source>
        <tissue evidence="20">Brain</tissue>
    </source>
</reference>
<dbReference type="InterPro" id="IPR036034">
    <property type="entry name" value="PDZ_sf"/>
</dbReference>
<dbReference type="GO" id="GO:0007015">
    <property type="term" value="P:actin filament organization"/>
    <property type="evidence" value="ECO:0007669"/>
    <property type="project" value="TreeGrafter"/>
</dbReference>
<feature type="compositionally biased region" description="Acidic residues" evidence="17">
    <location>
        <begin position="106"/>
        <end position="126"/>
    </location>
</feature>
<proteinExistence type="predicted"/>
<keyword evidence="2" id="KW-0217">Developmental protein</keyword>
<comment type="subcellular location">
    <subcellularLocation>
        <location evidence="1">Cytoplasm</location>
        <location evidence="1">Cytoskeleton</location>
    </subcellularLocation>
    <subcellularLocation>
        <location evidence="11">Synapse</location>
    </subcellularLocation>
</comment>
<dbReference type="PANTHER" id="PTHR16154">
    <property type="entry name" value="NEURABIN"/>
    <property type="match status" value="1"/>
</dbReference>